<evidence type="ECO:0000256" key="4">
    <source>
        <dbReference type="ARBA" id="ARBA00022655"/>
    </source>
</evidence>
<dbReference type="Gene3D" id="3.30.1300.10">
    <property type="entry name" value="Pantoate-beta-alanine ligase, C-terminal domain"/>
    <property type="match status" value="1"/>
</dbReference>
<keyword evidence="5 8" id="KW-0547">Nucleotide-binding</keyword>
<dbReference type="AlphaFoldDB" id="A0A419F7J1"/>
<organism evidence="9 10">
    <name type="scientific">Candidatus Abyssobacteria bacterium SURF_17</name>
    <dbReference type="NCBI Taxonomy" id="2093361"/>
    <lineage>
        <taxon>Bacteria</taxon>
        <taxon>Pseudomonadati</taxon>
        <taxon>Candidatus Hydrogenedentota</taxon>
        <taxon>Candidatus Abyssobacteria</taxon>
    </lineage>
</organism>
<accession>A0A419F7J1</accession>
<dbReference type="GO" id="GO:0005524">
    <property type="term" value="F:ATP binding"/>
    <property type="evidence" value="ECO:0007669"/>
    <property type="project" value="UniProtKB-KW"/>
</dbReference>
<keyword evidence="6 8" id="KW-0067">ATP-binding</keyword>
<comment type="subcellular location">
    <subcellularLocation>
        <location evidence="8">Cytoplasm</location>
    </subcellularLocation>
</comment>
<dbReference type="PANTHER" id="PTHR21299:SF1">
    <property type="entry name" value="PANTOATE--BETA-ALANINE LIGASE"/>
    <property type="match status" value="1"/>
</dbReference>
<feature type="binding site" evidence="8">
    <location>
        <position position="176"/>
    </location>
    <ligand>
        <name>ATP</name>
        <dbReference type="ChEBI" id="CHEBI:30616"/>
    </ligand>
</feature>
<evidence type="ECO:0000256" key="3">
    <source>
        <dbReference type="ARBA" id="ARBA00022598"/>
    </source>
</evidence>
<dbReference type="InterPro" id="IPR042176">
    <property type="entry name" value="Pantoate_ligase_C"/>
</dbReference>
<dbReference type="SUPFAM" id="SSF52374">
    <property type="entry name" value="Nucleotidylyl transferase"/>
    <property type="match status" value="1"/>
</dbReference>
<keyword evidence="4 8" id="KW-0566">Pantothenate biosynthesis</keyword>
<evidence type="ECO:0000256" key="5">
    <source>
        <dbReference type="ARBA" id="ARBA00022741"/>
    </source>
</evidence>
<evidence type="ECO:0000256" key="6">
    <source>
        <dbReference type="ARBA" id="ARBA00022840"/>
    </source>
</evidence>
<dbReference type="UniPathway" id="UPA00028">
    <property type="reaction ID" value="UER00005"/>
</dbReference>
<dbReference type="FunFam" id="3.40.50.620:FF:000013">
    <property type="entry name" value="Pantothenate synthetase"/>
    <property type="match status" value="1"/>
</dbReference>
<dbReference type="GO" id="GO:0005829">
    <property type="term" value="C:cytosol"/>
    <property type="evidence" value="ECO:0007669"/>
    <property type="project" value="TreeGrafter"/>
</dbReference>
<comment type="catalytic activity">
    <reaction evidence="7 8">
        <text>(R)-pantoate + beta-alanine + ATP = (R)-pantothenate + AMP + diphosphate + H(+)</text>
        <dbReference type="Rhea" id="RHEA:10912"/>
        <dbReference type="ChEBI" id="CHEBI:15378"/>
        <dbReference type="ChEBI" id="CHEBI:15980"/>
        <dbReference type="ChEBI" id="CHEBI:29032"/>
        <dbReference type="ChEBI" id="CHEBI:30616"/>
        <dbReference type="ChEBI" id="CHEBI:33019"/>
        <dbReference type="ChEBI" id="CHEBI:57966"/>
        <dbReference type="ChEBI" id="CHEBI:456215"/>
        <dbReference type="EC" id="6.3.2.1"/>
    </reaction>
</comment>
<evidence type="ECO:0000313" key="10">
    <source>
        <dbReference type="Proteomes" id="UP000285961"/>
    </source>
</evidence>
<keyword evidence="3 8" id="KW-0436">Ligase</keyword>
<feature type="binding site" evidence="8">
    <location>
        <begin position="184"/>
        <end position="187"/>
    </location>
    <ligand>
        <name>ATP</name>
        <dbReference type="ChEBI" id="CHEBI:30616"/>
    </ligand>
</feature>
<feature type="binding site" evidence="8">
    <location>
        <position position="153"/>
    </location>
    <ligand>
        <name>(R)-pantoate</name>
        <dbReference type="ChEBI" id="CHEBI:15980"/>
    </ligand>
</feature>
<feature type="active site" description="Proton donor" evidence="8">
    <location>
        <position position="37"/>
    </location>
</feature>
<proteinExistence type="inferred from homology"/>
<dbReference type="CDD" id="cd00560">
    <property type="entry name" value="PanC"/>
    <property type="match status" value="1"/>
</dbReference>
<reference evidence="9 10" key="1">
    <citation type="journal article" date="2017" name="ISME J.">
        <title>Energy and carbon metabolisms in a deep terrestrial subsurface fluid microbial community.</title>
        <authorList>
            <person name="Momper L."/>
            <person name="Jungbluth S.P."/>
            <person name="Lee M.D."/>
            <person name="Amend J.P."/>
        </authorList>
    </citation>
    <scope>NUCLEOTIDE SEQUENCE [LARGE SCALE GENOMIC DNA]</scope>
    <source>
        <strain evidence="9">SURF_17</strain>
    </source>
</reference>
<dbReference type="GO" id="GO:0004592">
    <property type="term" value="F:pantoate-beta-alanine ligase activity"/>
    <property type="evidence" value="ECO:0007669"/>
    <property type="project" value="UniProtKB-UniRule"/>
</dbReference>
<dbReference type="GO" id="GO:0015940">
    <property type="term" value="P:pantothenate biosynthetic process"/>
    <property type="evidence" value="ECO:0007669"/>
    <property type="project" value="UniProtKB-UniRule"/>
</dbReference>
<gene>
    <name evidence="8" type="primary">panC</name>
    <name evidence="9" type="ORF">C4532_02855</name>
</gene>
<comment type="miscellaneous">
    <text evidence="8">The reaction proceeds by a bi uni uni bi ping pong mechanism.</text>
</comment>
<keyword evidence="8" id="KW-0963">Cytoplasm</keyword>
<feature type="binding site" evidence="8">
    <location>
        <position position="61"/>
    </location>
    <ligand>
        <name>beta-alanine</name>
        <dbReference type="ChEBI" id="CHEBI:57966"/>
    </ligand>
</feature>
<dbReference type="HAMAP" id="MF_00158">
    <property type="entry name" value="PanC"/>
    <property type="match status" value="1"/>
</dbReference>
<dbReference type="InterPro" id="IPR014729">
    <property type="entry name" value="Rossmann-like_a/b/a_fold"/>
</dbReference>
<evidence type="ECO:0000256" key="8">
    <source>
        <dbReference type="HAMAP-Rule" id="MF_00158"/>
    </source>
</evidence>
<comment type="caution">
    <text evidence="9">The sequence shown here is derived from an EMBL/GenBank/DDBJ whole genome shotgun (WGS) entry which is preliminary data.</text>
</comment>
<dbReference type="EC" id="6.3.2.1" evidence="8"/>
<dbReference type="FunFam" id="3.30.1300.10:FF:000001">
    <property type="entry name" value="Pantothenate synthetase"/>
    <property type="match status" value="1"/>
</dbReference>
<evidence type="ECO:0000256" key="2">
    <source>
        <dbReference type="ARBA" id="ARBA00009256"/>
    </source>
</evidence>
<comment type="subunit">
    <text evidence="8">Homodimer.</text>
</comment>
<feature type="binding site" evidence="8">
    <location>
        <begin position="30"/>
        <end position="37"/>
    </location>
    <ligand>
        <name>ATP</name>
        <dbReference type="ChEBI" id="CHEBI:30616"/>
    </ligand>
</feature>
<sequence>MKVIRDPTKMQATANRLRGEGLLIGFVPTMGYLHEGHASLLRAARKRSDVVVLSIFVNPTQFGPHEDLAKYPRDIERDEEMARQEGVDYIFYPEAASMYPEGYQTYVNVEQLTRSHCGVSRPTHFRGVATVCTKLFNLVLPHRAYFGQKDYQQAAVIRRMVKDLNMNLEIAVMPTVREADGLAMSSRNVYLSPDERKDALCLHESLQMANDMFHSGESDAKKIVKAMRANIESKRSARIDYVSIVDTDTLEELDVIRDKAVVLLAVFMGKTRLIDNDILCRGTARRAR</sequence>
<dbReference type="Pfam" id="PF02569">
    <property type="entry name" value="Pantoate_ligase"/>
    <property type="match status" value="1"/>
</dbReference>
<feature type="binding site" evidence="8">
    <location>
        <position position="61"/>
    </location>
    <ligand>
        <name>(R)-pantoate</name>
        <dbReference type="ChEBI" id="CHEBI:15980"/>
    </ligand>
</feature>
<dbReference type="Proteomes" id="UP000285961">
    <property type="component" value="Unassembled WGS sequence"/>
</dbReference>
<protein>
    <recommendedName>
        <fullName evidence="8">Pantothenate synthetase</fullName>
        <shortName evidence="8">PS</shortName>
        <ecNumber evidence="8">6.3.2.1</ecNumber>
    </recommendedName>
    <alternativeName>
        <fullName evidence="8">Pantoate--beta-alanine ligase</fullName>
    </alternativeName>
    <alternativeName>
        <fullName evidence="8">Pantoate-activating enzyme</fullName>
    </alternativeName>
</protein>
<dbReference type="PANTHER" id="PTHR21299">
    <property type="entry name" value="CYTIDYLATE KINASE/PANTOATE-BETA-ALANINE LIGASE"/>
    <property type="match status" value="1"/>
</dbReference>
<comment type="similarity">
    <text evidence="2 8">Belongs to the pantothenate synthetase family.</text>
</comment>
<dbReference type="InterPro" id="IPR003721">
    <property type="entry name" value="Pantoate_ligase"/>
</dbReference>
<evidence type="ECO:0000256" key="1">
    <source>
        <dbReference type="ARBA" id="ARBA00004990"/>
    </source>
</evidence>
<evidence type="ECO:0000256" key="7">
    <source>
        <dbReference type="ARBA" id="ARBA00048258"/>
    </source>
</evidence>
<dbReference type="EMBL" id="QZKI01000016">
    <property type="protein sequence ID" value="RJP74373.1"/>
    <property type="molecule type" value="Genomic_DNA"/>
</dbReference>
<evidence type="ECO:0000313" key="9">
    <source>
        <dbReference type="EMBL" id="RJP74373.1"/>
    </source>
</evidence>
<comment type="pathway">
    <text evidence="1 8">Cofactor biosynthesis; (R)-pantothenate biosynthesis; (R)-pantothenate from (R)-pantoate and beta-alanine: step 1/1.</text>
</comment>
<feature type="binding site" evidence="8">
    <location>
        <begin position="147"/>
        <end position="150"/>
    </location>
    <ligand>
        <name>ATP</name>
        <dbReference type="ChEBI" id="CHEBI:30616"/>
    </ligand>
</feature>
<dbReference type="Gene3D" id="3.40.50.620">
    <property type="entry name" value="HUPs"/>
    <property type="match status" value="1"/>
</dbReference>
<name>A0A419F7J1_9BACT</name>
<comment type="function">
    <text evidence="8">Catalyzes the condensation of pantoate with beta-alanine in an ATP-dependent reaction via a pantoyl-adenylate intermediate.</text>
</comment>
<dbReference type="NCBIfam" id="TIGR00018">
    <property type="entry name" value="panC"/>
    <property type="match status" value="1"/>
</dbReference>